<name>A0A8H5NDW5_9HYPO</name>
<protein>
    <submittedName>
        <fullName evidence="2">Uncharacterized protein</fullName>
    </submittedName>
</protein>
<organism evidence="2 3">
    <name type="scientific">Fusarium napiforme</name>
    <dbReference type="NCBI Taxonomy" id="42672"/>
    <lineage>
        <taxon>Eukaryota</taxon>
        <taxon>Fungi</taxon>
        <taxon>Dikarya</taxon>
        <taxon>Ascomycota</taxon>
        <taxon>Pezizomycotina</taxon>
        <taxon>Sordariomycetes</taxon>
        <taxon>Hypocreomycetidae</taxon>
        <taxon>Hypocreales</taxon>
        <taxon>Nectriaceae</taxon>
        <taxon>Fusarium</taxon>
        <taxon>Fusarium fujikuroi species complex</taxon>
    </lineage>
</organism>
<dbReference type="PANTHER" id="PTHR37331">
    <property type="entry name" value="YALI0F11671P"/>
    <property type="match status" value="1"/>
</dbReference>
<feature type="compositionally biased region" description="Gly residues" evidence="1">
    <location>
        <begin position="130"/>
        <end position="156"/>
    </location>
</feature>
<dbReference type="EMBL" id="JAAOAO010000130">
    <property type="protein sequence ID" value="KAF5561579.1"/>
    <property type="molecule type" value="Genomic_DNA"/>
</dbReference>
<evidence type="ECO:0000313" key="2">
    <source>
        <dbReference type="EMBL" id="KAF5561579.1"/>
    </source>
</evidence>
<dbReference type="Proteomes" id="UP000574317">
    <property type="component" value="Unassembled WGS sequence"/>
</dbReference>
<feature type="non-terminal residue" evidence="2">
    <location>
        <position position="1"/>
    </location>
</feature>
<feature type="region of interest" description="Disordered" evidence="1">
    <location>
        <begin position="112"/>
        <end position="162"/>
    </location>
</feature>
<sequence>MIVSSFRYTARHMAVPIRAISSLSSNPQIKVVKNPKSPFTNYLSYLEKEPPDERLAIGTTSELPPTPQSFTENKDFVKILNEVITEYGHQDQDLVNQARAFASPGGFNLGSGGAFFSQKRPNRGGSRKQGSGGGAGGDGAGGASAQGGAGGGGRGGYVHLSDRRNPPDFGRIAWPEDILGSVEVDGNGTIIGKVQPSGTYRILTNEGIPENPADRSLFNLARRDLGSGHRIAMAPRGFEDEELTISLSSSHVRRPQQQQQQQQQHASGDAPAPGSRPADAPLK</sequence>
<feature type="region of interest" description="Disordered" evidence="1">
    <location>
        <begin position="242"/>
        <end position="283"/>
    </location>
</feature>
<dbReference type="AlphaFoldDB" id="A0A8H5NDW5"/>
<evidence type="ECO:0000313" key="3">
    <source>
        <dbReference type="Proteomes" id="UP000574317"/>
    </source>
</evidence>
<proteinExistence type="predicted"/>
<keyword evidence="3" id="KW-1185">Reference proteome</keyword>
<accession>A0A8H5NDW5</accession>
<comment type="caution">
    <text evidence="2">The sequence shown here is derived from an EMBL/GenBank/DDBJ whole genome shotgun (WGS) entry which is preliminary data.</text>
</comment>
<evidence type="ECO:0000256" key="1">
    <source>
        <dbReference type="SAM" id="MobiDB-lite"/>
    </source>
</evidence>
<dbReference type="PANTHER" id="PTHR37331:SF1">
    <property type="entry name" value="YALI0F11671P"/>
    <property type="match status" value="1"/>
</dbReference>
<gene>
    <name evidence="2" type="ORF">FNAPI_3566</name>
</gene>
<reference evidence="2 3" key="1">
    <citation type="submission" date="2020-05" db="EMBL/GenBank/DDBJ databases">
        <title>Identification and distribution of gene clusters putatively required for synthesis of sphingolipid metabolism inhibitors in phylogenetically diverse species of the filamentous fungus Fusarium.</title>
        <authorList>
            <person name="Kim H.-S."/>
            <person name="Busman M."/>
            <person name="Brown D.W."/>
            <person name="Divon H."/>
            <person name="Uhlig S."/>
            <person name="Proctor R.H."/>
        </authorList>
    </citation>
    <scope>NUCLEOTIDE SEQUENCE [LARGE SCALE GENOMIC DNA]</scope>
    <source>
        <strain evidence="2 3">NRRL 25196</strain>
    </source>
</reference>